<dbReference type="SUPFAM" id="SSF47384">
    <property type="entry name" value="Homodimeric domain of signal transducing histidine kinase"/>
    <property type="match status" value="1"/>
</dbReference>
<dbReference type="GO" id="GO:0000155">
    <property type="term" value="F:phosphorelay sensor kinase activity"/>
    <property type="evidence" value="ECO:0007669"/>
    <property type="project" value="InterPro"/>
</dbReference>
<dbReference type="Gene3D" id="3.30.565.10">
    <property type="entry name" value="Histidine kinase-like ATPase, C-terminal domain"/>
    <property type="match status" value="1"/>
</dbReference>
<evidence type="ECO:0000313" key="15">
    <source>
        <dbReference type="Proteomes" id="UP000282060"/>
    </source>
</evidence>
<dbReference type="PRINTS" id="PR00344">
    <property type="entry name" value="BCTRLSENSOR"/>
</dbReference>
<evidence type="ECO:0000256" key="3">
    <source>
        <dbReference type="ARBA" id="ARBA00012438"/>
    </source>
</evidence>
<evidence type="ECO:0000259" key="13">
    <source>
        <dbReference type="PROSITE" id="PS50885"/>
    </source>
</evidence>
<keyword evidence="10 11" id="KW-0472">Membrane</keyword>
<dbReference type="InterPro" id="IPR036097">
    <property type="entry name" value="HisK_dim/P_sf"/>
</dbReference>
<dbReference type="PANTHER" id="PTHR43065">
    <property type="entry name" value="SENSOR HISTIDINE KINASE"/>
    <property type="match status" value="1"/>
</dbReference>
<comment type="subcellular location">
    <subcellularLocation>
        <location evidence="2">Cell membrane</location>
        <topology evidence="2">Multi-pass membrane protein</topology>
    </subcellularLocation>
</comment>
<dbReference type="InterPro" id="IPR005467">
    <property type="entry name" value="His_kinase_dom"/>
</dbReference>
<feature type="domain" description="Histidine kinase" evidence="12">
    <location>
        <begin position="449"/>
        <end position="680"/>
    </location>
</feature>
<evidence type="ECO:0000256" key="9">
    <source>
        <dbReference type="ARBA" id="ARBA00022989"/>
    </source>
</evidence>
<comment type="catalytic activity">
    <reaction evidence="1">
        <text>ATP + protein L-histidine = ADP + protein N-phospho-L-histidine.</text>
        <dbReference type="EC" id="2.7.13.3"/>
    </reaction>
</comment>
<organism evidence="14 15">
    <name type="scientific">Shewanella atlantica</name>
    <dbReference type="NCBI Taxonomy" id="271099"/>
    <lineage>
        <taxon>Bacteria</taxon>
        <taxon>Pseudomonadati</taxon>
        <taxon>Pseudomonadota</taxon>
        <taxon>Gammaproteobacteria</taxon>
        <taxon>Alteromonadales</taxon>
        <taxon>Shewanellaceae</taxon>
        <taxon>Shewanella</taxon>
    </lineage>
</organism>
<evidence type="ECO:0000256" key="11">
    <source>
        <dbReference type="SAM" id="Phobius"/>
    </source>
</evidence>
<dbReference type="AlphaFoldDB" id="A0A3S0JWN7"/>
<comment type="caution">
    <text evidence="14">The sequence shown here is derived from an EMBL/GenBank/DDBJ whole genome shotgun (WGS) entry which is preliminary data.</text>
</comment>
<evidence type="ECO:0000256" key="7">
    <source>
        <dbReference type="ARBA" id="ARBA00022692"/>
    </source>
</evidence>
<proteinExistence type="predicted"/>
<feature type="transmembrane region" description="Helical" evidence="11">
    <location>
        <begin position="310"/>
        <end position="337"/>
    </location>
</feature>
<keyword evidence="6" id="KW-0808">Transferase</keyword>
<dbReference type="SMART" id="SM00387">
    <property type="entry name" value="HATPase_c"/>
    <property type="match status" value="1"/>
</dbReference>
<evidence type="ECO:0000259" key="12">
    <source>
        <dbReference type="PROSITE" id="PS50109"/>
    </source>
</evidence>
<dbReference type="InterPro" id="IPR036890">
    <property type="entry name" value="HATPase_C_sf"/>
</dbReference>
<dbReference type="EMBL" id="RXNV01000007">
    <property type="protein sequence ID" value="RTR30550.1"/>
    <property type="molecule type" value="Genomic_DNA"/>
</dbReference>
<evidence type="ECO:0000256" key="1">
    <source>
        <dbReference type="ARBA" id="ARBA00000085"/>
    </source>
</evidence>
<evidence type="ECO:0000256" key="6">
    <source>
        <dbReference type="ARBA" id="ARBA00022679"/>
    </source>
</evidence>
<dbReference type="InterPro" id="IPR004358">
    <property type="entry name" value="Sig_transdc_His_kin-like_C"/>
</dbReference>
<keyword evidence="7 11" id="KW-0812">Transmembrane</keyword>
<evidence type="ECO:0000256" key="8">
    <source>
        <dbReference type="ARBA" id="ARBA00022777"/>
    </source>
</evidence>
<dbReference type="EC" id="2.7.13.3" evidence="3"/>
<dbReference type="PROSITE" id="PS50109">
    <property type="entry name" value="HIS_KIN"/>
    <property type="match status" value="1"/>
</dbReference>
<sequence length="680" mass="75482">MRRYNLSTMLFVWLLLSVMTPTVILSGLYLSSFKQAFLQQEQVHLSQFADNKVKQIEDYISERIADVFSLSQSAETVEAFSKLSPLYRHGGEHTQDYLKRLVELKKVYQHYQDDGYLDLLLISPSGDLLFSLAMNSHLQAKGIAESERGKGLNFVVKRAKYFLESSSSSFEYYPPIGQAVAFIGSPVLVQGRLIGIVVLQVDSQIIQKVTLEVGGSRSSREVVVAARQGDYFSYQVELKYDADAIVGEPQPISALSESLSNAVSGRRHIGVDIDYRGVEVLAASRYIPSVQWGLVFKEDMSEVVQVYDQIFQLGLLTLFVVLIGVLLVSGLLGSMLAKPFESMTQMTRSIASGKTDTRIEPEGFRESYELALCFNQMSHALSLARETLEQQVEARTLELTDEIDLRQNKEAALAESYKKLNLSMKNLQAMQSQLIESEKMAALGGLVAGFAHELNTPIGVAITASSLLLRELTILEQSYSSDELTEAVFKQYLDDIKAACTLLEKNLKRSASLVRDFKLVAVEQTNLHKEKFVLHELIESLLTSLSPETKKYPVEISNRVREDIVVNSYPGDFYQVFTNLILNSLIHGFTGHQAGGLIIDASIVEELLIITVSDNGKGIPEKNCSSIFEPFFTTKRGNGGSGLGLSIVYNIVKQKLHGDIEVKSILGQGTEFIITCPVEG</sequence>
<keyword evidence="4" id="KW-1003">Cell membrane</keyword>
<keyword evidence="8" id="KW-0418">Kinase</keyword>
<dbReference type="InterPro" id="IPR003661">
    <property type="entry name" value="HisK_dim/P_dom"/>
</dbReference>
<keyword evidence="9 11" id="KW-1133">Transmembrane helix</keyword>
<evidence type="ECO:0000256" key="5">
    <source>
        <dbReference type="ARBA" id="ARBA00022553"/>
    </source>
</evidence>
<dbReference type="Pfam" id="PF02743">
    <property type="entry name" value="dCache_1"/>
    <property type="match status" value="1"/>
</dbReference>
<evidence type="ECO:0000256" key="10">
    <source>
        <dbReference type="ARBA" id="ARBA00023136"/>
    </source>
</evidence>
<dbReference type="OrthoDB" id="2521613at2"/>
<dbReference type="RefSeq" id="WP_126506613.1">
    <property type="nucleotide sequence ID" value="NZ_RXNV01000007.1"/>
</dbReference>
<evidence type="ECO:0000313" key="14">
    <source>
        <dbReference type="EMBL" id="RTR30550.1"/>
    </source>
</evidence>
<dbReference type="InterPro" id="IPR033479">
    <property type="entry name" value="dCache_1"/>
</dbReference>
<feature type="domain" description="HAMP" evidence="13">
    <location>
        <begin position="334"/>
        <end position="386"/>
    </location>
</feature>
<evidence type="ECO:0000256" key="4">
    <source>
        <dbReference type="ARBA" id="ARBA00022475"/>
    </source>
</evidence>
<protein>
    <recommendedName>
        <fullName evidence="3">histidine kinase</fullName>
        <ecNumber evidence="3">2.7.13.3</ecNumber>
    </recommendedName>
</protein>
<dbReference type="SUPFAM" id="SSF55874">
    <property type="entry name" value="ATPase domain of HSP90 chaperone/DNA topoisomerase II/histidine kinase"/>
    <property type="match status" value="1"/>
</dbReference>
<gene>
    <name evidence="14" type="ORF">EKG39_15065</name>
</gene>
<dbReference type="InterPro" id="IPR003660">
    <property type="entry name" value="HAMP_dom"/>
</dbReference>
<dbReference type="CDD" id="cd06225">
    <property type="entry name" value="HAMP"/>
    <property type="match status" value="1"/>
</dbReference>
<accession>A0A3S0JWN7</accession>
<dbReference type="CDD" id="cd00082">
    <property type="entry name" value="HisKA"/>
    <property type="match status" value="1"/>
</dbReference>
<dbReference type="GO" id="GO:0005886">
    <property type="term" value="C:plasma membrane"/>
    <property type="evidence" value="ECO:0007669"/>
    <property type="project" value="UniProtKB-SubCell"/>
</dbReference>
<dbReference type="InterPro" id="IPR003594">
    <property type="entry name" value="HATPase_dom"/>
</dbReference>
<dbReference type="Gene3D" id="1.10.287.130">
    <property type="match status" value="1"/>
</dbReference>
<dbReference type="Pfam" id="PF02518">
    <property type="entry name" value="HATPase_c"/>
    <property type="match status" value="1"/>
</dbReference>
<keyword evidence="5" id="KW-0597">Phosphoprotein</keyword>
<dbReference type="Proteomes" id="UP000282060">
    <property type="component" value="Unassembled WGS sequence"/>
</dbReference>
<keyword evidence="15" id="KW-1185">Reference proteome</keyword>
<reference evidence="14 15" key="1">
    <citation type="submission" date="2018-12" db="EMBL/GenBank/DDBJ databases">
        <authorList>
            <person name="Yu L."/>
        </authorList>
    </citation>
    <scope>NUCLEOTIDE SEQUENCE [LARGE SCALE GENOMIC DNA]</scope>
    <source>
        <strain evidence="14 15">HAW-EB5</strain>
    </source>
</reference>
<dbReference type="Gene3D" id="6.10.340.10">
    <property type="match status" value="1"/>
</dbReference>
<name>A0A3S0JWN7_9GAMM</name>
<dbReference type="PROSITE" id="PS50885">
    <property type="entry name" value="HAMP"/>
    <property type="match status" value="1"/>
</dbReference>
<evidence type="ECO:0000256" key="2">
    <source>
        <dbReference type="ARBA" id="ARBA00004651"/>
    </source>
</evidence>